<comment type="caution">
    <text evidence="2">The sequence shown here is derived from an EMBL/GenBank/DDBJ whole genome shotgun (WGS) entry which is preliminary data.</text>
</comment>
<evidence type="ECO:0000313" key="2">
    <source>
        <dbReference type="EMBL" id="KAG2449105.1"/>
    </source>
</evidence>
<gene>
    <name evidence="2" type="ORF">HYH02_005853</name>
</gene>
<proteinExistence type="predicted"/>
<protein>
    <recommendedName>
        <fullName evidence="1">YdbS-like PH domain-containing protein</fullName>
    </recommendedName>
</protein>
<accession>A0A836B6N5</accession>
<reference evidence="2" key="1">
    <citation type="journal article" date="2020" name="bioRxiv">
        <title>Comparative genomics of Chlamydomonas.</title>
        <authorList>
            <person name="Craig R.J."/>
            <person name="Hasan A.R."/>
            <person name="Ness R.W."/>
            <person name="Keightley P.D."/>
        </authorList>
    </citation>
    <scope>NUCLEOTIDE SEQUENCE</scope>
    <source>
        <strain evidence="2">CCAP 11/173</strain>
    </source>
</reference>
<dbReference type="Pfam" id="PF03703">
    <property type="entry name" value="bPH_2"/>
    <property type="match status" value="1"/>
</dbReference>
<evidence type="ECO:0000259" key="1">
    <source>
        <dbReference type="Pfam" id="PF03703"/>
    </source>
</evidence>
<feature type="domain" description="YdbS-like PH" evidence="1">
    <location>
        <begin position="33"/>
        <end position="85"/>
    </location>
</feature>
<dbReference type="AlphaFoldDB" id="A0A836B6N5"/>
<dbReference type="InterPro" id="IPR005182">
    <property type="entry name" value="YdbS-like_PH"/>
</dbReference>
<organism evidence="2 3">
    <name type="scientific">Chlamydomonas schloesseri</name>
    <dbReference type="NCBI Taxonomy" id="2026947"/>
    <lineage>
        <taxon>Eukaryota</taxon>
        <taxon>Viridiplantae</taxon>
        <taxon>Chlorophyta</taxon>
        <taxon>core chlorophytes</taxon>
        <taxon>Chlorophyceae</taxon>
        <taxon>CS clade</taxon>
        <taxon>Chlamydomonadales</taxon>
        <taxon>Chlamydomonadaceae</taxon>
        <taxon>Chlamydomonas</taxon>
    </lineage>
</organism>
<dbReference type="OrthoDB" id="531188at2759"/>
<dbReference type="EMBL" id="JAEHOD010000015">
    <property type="protein sequence ID" value="KAG2449105.1"/>
    <property type="molecule type" value="Genomic_DNA"/>
</dbReference>
<keyword evidence="3" id="KW-1185">Reference proteome</keyword>
<name>A0A836B6N5_9CHLO</name>
<sequence>MAPYHTLTLERDTLKVKWAINDCCFHIAHNSKAVPLEKIQDVQLSEDCCLTMFSLKQVNVETAAGAGREVEAAFCAEPEKVRDAIQLAARLHKAAMSAPGAVAGMTRAGGLGGAAGPGGGGTIAARVAAMEGLVRRGALSPDEVARIRVPVLAAEADPLPRLVDAANAMDQAIITPNEFAQIKTKIIAQIQD</sequence>
<dbReference type="Proteomes" id="UP000613740">
    <property type="component" value="Unassembled WGS sequence"/>
</dbReference>
<evidence type="ECO:0000313" key="3">
    <source>
        <dbReference type="Proteomes" id="UP000613740"/>
    </source>
</evidence>